<feature type="region of interest" description="Disordered" evidence="1">
    <location>
        <begin position="1"/>
        <end position="34"/>
    </location>
</feature>
<dbReference type="Proteomes" id="UP000326396">
    <property type="component" value="Linkage Group LG8"/>
</dbReference>
<dbReference type="EMBL" id="SZYD01000018">
    <property type="protein sequence ID" value="KAD2804207.1"/>
    <property type="molecule type" value="Genomic_DNA"/>
</dbReference>
<accession>A0A5N6LRI3</accession>
<keyword evidence="3" id="KW-1185">Reference proteome</keyword>
<proteinExistence type="predicted"/>
<dbReference type="PANTHER" id="PTHR48434">
    <property type="entry name" value="(RAPE) HYPOTHETICAL PROTEIN"/>
    <property type="match status" value="1"/>
</dbReference>
<gene>
    <name evidence="2" type="ORF">E3N88_37584</name>
</gene>
<feature type="compositionally biased region" description="Low complexity" evidence="1">
    <location>
        <begin position="16"/>
        <end position="29"/>
    </location>
</feature>
<evidence type="ECO:0000313" key="2">
    <source>
        <dbReference type="EMBL" id="KAD2804207.1"/>
    </source>
</evidence>
<dbReference type="AlphaFoldDB" id="A0A5N6LRI3"/>
<name>A0A5N6LRI3_9ASTR</name>
<dbReference type="OrthoDB" id="1743486at2759"/>
<comment type="caution">
    <text evidence="2">The sequence shown here is derived from an EMBL/GenBank/DDBJ whole genome shotgun (WGS) entry which is preliminary data.</text>
</comment>
<reference evidence="2 3" key="1">
    <citation type="submission" date="2019-05" db="EMBL/GenBank/DDBJ databases">
        <title>Mikania micrantha, genome provides insights into the molecular mechanism of rapid growth.</title>
        <authorList>
            <person name="Liu B."/>
        </authorList>
    </citation>
    <scope>NUCLEOTIDE SEQUENCE [LARGE SCALE GENOMIC DNA]</scope>
    <source>
        <strain evidence="2">NLD-2019</strain>
        <tissue evidence="2">Leaf</tissue>
    </source>
</reference>
<dbReference type="PANTHER" id="PTHR48434:SF1">
    <property type="entry name" value="(RAPE) HYPOTHETICAL PROTEIN"/>
    <property type="match status" value="1"/>
</dbReference>
<organism evidence="2 3">
    <name type="scientific">Mikania micrantha</name>
    <name type="common">bitter vine</name>
    <dbReference type="NCBI Taxonomy" id="192012"/>
    <lineage>
        <taxon>Eukaryota</taxon>
        <taxon>Viridiplantae</taxon>
        <taxon>Streptophyta</taxon>
        <taxon>Embryophyta</taxon>
        <taxon>Tracheophyta</taxon>
        <taxon>Spermatophyta</taxon>
        <taxon>Magnoliopsida</taxon>
        <taxon>eudicotyledons</taxon>
        <taxon>Gunneridae</taxon>
        <taxon>Pentapetalae</taxon>
        <taxon>asterids</taxon>
        <taxon>campanulids</taxon>
        <taxon>Asterales</taxon>
        <taxon>Asteraceae</taxon>
        <taxon>Asteroideae</taxon>
        <taxon>Heliantheae alliance</taxon>
        <taxon>Eupatorieae</taxon>
        <taxon>Mikania</taxon>
    </lineage>
</organism>
<evidence type="ECO:0000256" key="1">
    <source>
        <dbReference type="SAM" id="MobiDB-lite"/>
    </source>
</evidence>
<sequence length="240" mass="27871">MNKDTKKIVLTNQPLSRSSPIASSSSSSSQRTPLPINNIFTPLSLFPRPRSLAPISSRPPFSSVIQTRILPQSIVNPTTSKSHIINTSASTDSSLYSINPNYKIVKILEPIEEEKVSQSFLSLIDYLYPRNCHFYDSDNKNIDYYQAILVDTGSVDIQHIFNSQNPSKIDYSKIKIKRVITPDEWKSKPFVQKTLSNYPSYSQYNYYDYQEAWKKALLFRNYNRSWFIYYDDQFSNNYPR</sequence>
<evidence type="ECO:0000313" key="3">
    <source>
        <dbReference type="Proteomes" id="UP000326396"/>
    </source>
</evidence>
<protein>
    <submittedName>
        <fullName evidence="2">Uncharacterized protein</fullName>
    </submittedName>
</protein>